<evidence type="ECO:0000313" key="2">
    <source>
        <dbReference type="Proteomes" id="UP001151760"/>
    </source>
</evidence>
<keyword evidence="2" id="KW-1185">Reference proteome</keyword>
<comment type="caution">
    <text evidence="1">The sequence shown here is derived from an EMBL/GenBank/DDBJ whole genome shotgun (WGS) entry which is preliminary data.</text>
</comment>
<gene>
    <name evidence="1" type="ORF">Tco_0773092</name>
</gene>
<sequence length="119" mass="13978">MNRYGDQVVIRLDKNTDQSYPFPRVPYEMVAYSDVIFVLECWTTGLPDMAMADFESQSRLETVEVTSHRALGFYSKLFLPLGGNPLTTDRLLYRWSLKEKLEVLEQPEQFFLEQDMTRL</sequence>
<dbReference type="Proteomes" id="UP001151760">
    <property type="component" value="Unassembled WGS sequence"/>
</dbReference>
<organism evidence="1 2">
    <name type="scientific">Tanacetum coccineum</name>
    <dbReference type="NCBI Taxonomy" id="301880"/>
    <lineage>
        <taxon>Eukaryota</taxon>
        <taxon>Viridiplantae</taxon>
        <taxon>Streptophyta</taxon>
        <taxon>Embryophyta</taxon>
        <taxon>Tracheophyta</taxon>
        <taxon>Spermatophyta</taxon>
        <taxon>Magnoliopsida</taxon>
        <taxon>eudicotyledons</taxon>
        <taxon>Gunneridae</taxon>
        <taxon>Pentapetalae</taxon>
        <taxon>asterids</taxon>
        <taxon>campanulids</taxon>
        <taxon>Asterales</taxon>
        <taxon>Asteraceae</taxon>
        <taxon>Asteroideae</taxon>
        <taxon>Anthemideae</taxon>
        <taxon>Anthemidinae</taxon>
        <taxon>Tanacetum</taxon>
    </lineage>
</organism>
<protein>
    <submittedName>
        <fullName evidence="1">Uncharacterized protein</fullName>
    </submittedName>
</protein>
<reference evidence="1" key="2">
    <citation type="submission" date="2022-01" db="EMBL/GenBank/DDBJ databases">
        <authorList>
            <person name="Yamashiro T."/>
            <person name="Shiraishi A."/>
            <person name="Satake H."/>
            <person name="Nakayama K."/>
        </authorList>
    </citation>
    <scope>NUCLEOTIDE SEQUENCE</scope>
</reference>
<proteinExistence type="predicted"/>
<accession>A0ABQ4ZL18</accession>
<dbReference type="EMBL" id="BQNB010011429">
    <property type="protein sequence ID" value="GJS90456.1"/>
    <property type="molecule type" value="Genomic_DNA"/>
</dbReference>
<name>A0ABQ4ZL18_9ASTR</name>
<reference evidence="1" key="1">
    <citation type="journal article" date="2022" name="Int. J. Mol. Sci.">
        <title>Draft Genome of Tanacetum Coccineum: Genomic Comparison of Closely Related Tanacetum-Family Plants.</title>
        <authorList>
            <person name="Yamashiro T."/>
            <person name="Shiraishi A."/>
            <person name="Nakayama K."/>
            <person name="Satake H."/>
        </authorList>
    </citation>
    <scope>NUCLEOTIDE SEQUENCE</scope>
</reference>
<evidence type="ECO:0000313" key="1">
    <source>
        <dbReference type="EMBL" id="GJS90456.1"/>
    </source>
</evidence>